<keyword evidence="4" id="KW-0560">Oxidoreductase</keyword>
<feature type="domain" description="Glucose-methanol-choline oxidoreductase C-terminal" evidence="6">
    <location>
        <begin position="463"/>
        <end position="557"/>
    </location>
</feature>
<dbReference type="GO" id="GO:0050660">
    <property type="term" value="F:flavin adenine dinucleotide binding"/>
    <property type="evidence" value="ECO:0007669"/>
    <property type="project" value="InterPro"/>
</dbReference>
<dbReference type="AlphaFoldDB" id="A0A419T7J5"/>
<dbReference type="PANTHER" id="PTHR46056">
    <property type="entry name" value="LONG-CHAIN-ALCOHOL OXIDASE"/>
    <property type="match status" value="1"/>
</dbReference>
<dbReference type="PANTHER" id="PTHR46056:SF12">
    <property type="entry name" value="LONG-CHAIN-ALCOHOL OXIDASE"/>
    <property type="match status" value="1"/>
</dbReference>
<dbReference type="EMBL" id="MCIA01000006">
    <property type="protein sequence ID" value="RKD33557.1"/>
    <property type="molecule type" value="Genomic_DNA"/>
</dbReference>
<keyword evidence="8" id="KW-1185">Reference proteome</keyword>
<evidence type="ECO:0000256" key="2">
    <source>
        <dbReference type="ARBA" id="ARBA00022630"/>
    </source>
</evidence>
<dbReference type="OrthoDB" id="9787779at2"/>
<evidence type="ECO:0000256" key="4">
    <source>
        <dbReference type="ARBA" id="ARBA00023002"/>
    </source>
</evidence>
<gene>
    <name evidence="7" type="ORF">BET01_13525</name>
</gene>
<proteinExistence type="inferred from homology"/>
<evidence type="ECO:0000259" key="5">
    <source>
        <dbReference type="Pfam" id="PF00732"/>
    </source>
</evidence>
<sequence length="574" mass="63532">MDNGYDADVIVIGAGGGGGVIAKELGEKGIKVLIIEAGPWYGNSKWPKPNEEPGAERSSNMADLDINLLKATFTDLEDDMNDAVSGKFRWGVANRDLSPWLRVVPKGGFTWQSAGVGGTTLLYFANSPRAYPEAFEKEWPITYQELIPYYEKVENTLPVREATGTSKEDLFYYGVKNMGWKYVQTKDLTEPGYRAQPNAILSVNPMLNNPDFDFENNQSVGCTLRGHCVNGCCLGPSVDTVAKRSTLVSYIPLALRTGNVEIMPNSFVIRINTGEDNNQGLYAQSVTVRNTWTEEIRELRAKVIVMSCGSIETPRLWLNSQLPENEWVGRGLTNHMIDCVSGIFEEEDLMNALGMSEINPFMGQNSAARFDYPGLGAFEPFGTSPGINSTMIYGTSQKGYYFQNQTTDEEPWDREGIIAGELLREFMREYRRTLSIVIFGDDSVNQSNGVYMDPLQKDENGFIPIISYELTKEDVAKRDQLVGLACEVLRSAGAKTVSRANWPPDVCAHIMSTMRMGYVTDIDCEAKQVKRLFIADSSVLCNGLGGPNPTLTTQALATRTAEKIVSKYFGQGTT</sequence>
<dbReference type="GO" id="GO:0016614">
    <property type="term" value="F:oxidoreductase activity, acting on CH-OH group of donors"/>
    <property type="evidence" value="ECO:0007669"/>
    <property type="project" value="InterPro"/>
</dbReference>
<dbReference type="Gene3D" id="3.50.50.60">
    <property type="entry name" value="FAD/NAD(P)-binding domain"/>
    <property type="match status" value="2"/>
</dbReference>
<dbReference type="Pfam" id="PF05199">
    <property type="entry name" value="GMC_oxred_C"/>
    <property type="match status" value="1"/>
</dbReference>
<protein>
    <submittedName>
        <fullName evidence="7">Glucose-methanol-choline oxidoreductase</fullName>
    </submittedName>
</protein>
<evidence type="ECO:0000256" key="3">
    <source>
        <dbReference type="ARBA" id="ARBA00022827"/>
    </source>
</evidence>
<keyword evidence="2" id="KW-0285">Flavoprotein</keyword>
<dbReference type="InterPro" id="IPR000172">
    <property type="entry name" value="GMC_OxRdtase_N"/>
</dbReference>
<name>A0A419T7J5_9FIRM</name>
<comment type="caution">
    <text evidence="7">The sequence shown here is derived from an EMBL/GenBank/DDBJ whole genome shotgun (WGS) entry which is preliminary data.</text>
</comment>
<dbReference type="Pfam" id="PF00732">
    <property type="entry name" value="GMC_oxred_N"/>
    <property type="match status" value="1"/>
</dbReference>
<keyword evidence="3" id="KW-0274">FAD</keyword>
<evidence type="ECO:0000313" key="8">
    <source>
        <dbReference type="Proteomes" id="UP000284277"/>
    </source>
</evidence>
<evidence type="ECO:0000259" key="6">
    <source>
        <dbReference type="Pfam" id="PF05199"/>
    </source>
</evidence>
<reference evidence="7 8" key="1">
    <citation type="submission" date="2016-08" db="EMBL/GenBank/DDBJ databases">
        <title>A new outlook on sporulation: Clostridium algidixylanolyticum.</title>
        <authorList>
            <person name="Poppleton D.I."/>
            <person name="Gribaldo S."/>
        </authorList>
    </citation>
    <scope>NUCLEOTIDE SEQUENCE [LARGE SCALE GENOMIC DNA]</scope>
    <source>
        <strain evidence="7 8">SPL73</strain>
    </source>
</reference>
<dbReference type="InterPro" id="IPR007867">
    <property type="entry name" value="GMC_OxRtase_C"/>
</dbReference>
<comment type="similarity">
    <text evidence="1">Belongs to the GMC oxidoreductase family.</text>
</comment>
<dbReference type="SUPFAM" id="SSF51905">
    <property type="entry name" value="FAD/NAD(P)-binding domain"/>
    <property type="match status" value="1"/>
</dbReference>
<dbReference type="RefSeq" id="WP_120195606.1">
    <property type="nucleotide sequence ID" value="NZ_MCIA01000006.1"/>
</dbReference>
<organism evidence="7 8">
    <name type="scientific">Lacrimispora algidixylanolytica</name>
    <dbReference type="NCBI Taxonomy" id="94868"/>
    <lineage>
        <taxon>Bacteria</taxon>
        <taxon>Bacillati</taxon>
        <taxon>Bacillota</taxon>
        <taxon>Clostridia</taxon>
        <taxon>Lachnospirales</taxon>
        <taxon>Lachnospiraceae</taxon>
        <taxon>Lacrimispora</taxon>
    </lineage>
</organism>
<accession>A0A419T7J5</accession>
<evidence type="ECO:0000313" key="7">
    <source>
        <dbReference type="EMBL" id="RKD33557.1"/>
    </source>
</evidence>
<feature type="domain" description="Glucose-methanol-choline oxidoreductase N-terminal" evidence="5">
    <location>
        <begin position="231"/>
        <end position="336"/>
    </location>
</feature>
<dbReference type="Proteomes" id="UP000284277">
    <property type="component" value="Unassembled WGS sequence"/>
</dbReference>
<evidence type="ECO:0000256" key="1">
    <source>
        <dbReference type="ARBA" id="ARBA00010790"/>
    </source>
</evidence>
<dbReference type="InterPro" id="IPR036188">
    <property type="entry name" value="FAD/NAD-bd_sf"/>
</dbReference>